<dbReference type="Proteomes" id="UP000615446">
    <property type="component" value="Unassembled WGS sequence"/>
</dbReference>
<gene>
    <name evidence="2" type="ORF">RCL2_000604500</name>
</gene>
<proteinExistence type="predicted"/>
<protein>
    <submittedName>
        <fullName evidence="2">Uncharacterized protein</fullName>
    </submittedName>
</protein>
<dbReference type="Gene3D" id="3.40.960.10">
    <property type="entry name" value="VSR Endonuclease"/>
    <property type="match status" value="1"/>
</dbReference>
<evidence type="ECO:0000313" key="2">
    <source>
        <dbReference type="EMBL" id="GES78734.1"/>
    </source>
</evidence>
<evidence type="ECO:0000313" key="3">
    <source>
        <dbReference type="Proteomes" id="UP000615446"/>
    </source>
</evidence>
<dbReference type="AlphaFoldDB" id="A0A8H3L3W0"/>
<evidence type="ECO:0000256" key="1">
    <source>
        <dbReference type="SAM" id="Coils"/>
    </source>
</evidence>
<reference evidence="2" key="1">
    <citation type="submission" date="2019-10" db="EMBL/GenBank/DDBJ databases">
        <title>Conservation and host-specific expression of non-tandemly repeated heterogenous ribosome RNA gene in arbuscular mycorrhizal fungi.</title>
        <authorList>
            <person name="Maeda T."/>
            <person name="Kobayashi Y."/>
            <person name="Nakagawa T."/>
            <person name="Ezawa T."/>
            <person name="Yamaguchi K."/>
            <person name="Bino T."/>
            <person name="Nishimoto Y."/>
            <person name="Shigenobu S."/>
            <person name="Kawaguchi M."/>
        </authorList>
    </citation>
    <scope>NUCLEOTIDE SEQUENCE</scope>
    <source>
        <strain evidence="2">HR1</strain>
    </source>
</reference>
<sequence length="212" mass="25280">MRKRKREEDDEFDYLYGVVTTARDWHFLLYTPGKISQGSKLPLSIEFSEDALVKESVEYQTLLNEANPSELEALRQRDTELEAEITELKAKKAEFEAKKTRCIQIVKEILHEEPIIEYRPLFLNGLELDAFIPKYRIALEVQRAQHRFHSTSWWYKDVKKLENIVNRDRQKRCIYLDNGSFLLEVWYDEKPEIIIPKKLRSFVYLASKSFDQ</sequence>
<organism evidence="2 3">
    <name type="scientific">Rhizophagus clarus</name>
    <dbReference type="NCBI Taxonomy" id="94130"/>
    <lineage>
        <taxon>Eukaryota</taxon>
        <taxon>Fungi</taxon>
        <taxon>Fungi incertae sedis</taxon>
        <taxon>Mucoromycota</taxon>
        <taxon>Glomeromycotina</taxon>
        <taxon>Glomeromycetes</taxon>
        <taxon>Glomerales</taxon>
        <taxon>Glomeraceae</taxon>
        <taxon>Rhizophagus</taxon>
    </lineage>
</organism>
<dbReference type="OrthoDB" id="2406278at2759"/>
<accession>A0A8H3L3W0</accession>
<feature type="coiled-coil region" evidence="1">
    <location>
        <begin position="71"/>
        <end position="98"/>
    </location>
</feature>
<name>A0A8H3L3W0_9GLOM</name>
<dbReference type="EMBL" id="BLAL01000040">
    <property type="protein sequence ID" value="GES78734.1"/>
    <property type="molecule type" value="Genomic_DNA"/>
</dbReference>
<comment type="caution">
    <text evidence="2">The sequence shown here is derived from an EMBL/GenBank/DDBJ whole genome shotgun (WGS) entry which is preliminary data.</text>
</comment>
<keyword evidence="1" id="KW-0175">Coiled coil</keyword>